<proteinExistence type="predicted"/>
<feature type="domain" description="Fibronectin type-III" evidence="1">
    <location>
        <begin position="57"/>
        <end position="148"/>
    </location>
</feature>
<accession>A0A1B6FB28</accession>
<dbReference type="PROSITE" id="PS50853">
    <property type="entry name" value="FN3"/>
    <property type="match status" value="1"/>
</dbReference>
<dbReference type="InterPro" id="IPR003961">
    <property type="entry name" value="FN3_dom"/>
</dbReference>
<dbReference type="InterPro" id="IPR036116">
    <property type="entry name" value="FN3_sf"/>
</dbReference>
<feature type="non-terminal residue" evidence="2">
    <location>
        <position position="148"/>
    </location>
</feature>
<sequence length="148" mass="16234">KLDEIVLRDLRFGTNYNVGVVASVSPNQESSSTWKFFKIPSCQKFYPGNLTMCKPLPPNDLILTENLSASGACELQLKWKPPIDLLELYNITVSQYGLLGKGDHQTFTIIIPGNHTEASVPSLEPDTDVLLKVVSVSPGGLSDKVPIY</sequence>
<evidence type="ECO:0000259" key="1">
    <source>
        <dbReference type="PROSITE" id="PS50853"/>
    </source>
</evidence>
<evidence type="ECO:0000313" key="2">
    <source>
        <dbReference type="EMBL" id="JAS47470.1"/>
    </source>
</evidence>
<organism evidence="2">
    <name type="scientific">Cuerna arida</name>
    <dbReference type="NCBI Taxonomy" id="1464854"/>
    <lineage>
        <taxon>Eukaryota</taxon>
        <taxon>Metazoa</taxon>
        <taxon>Ecdysozoa</taxon>
        <taxon>Arthropoda</taxon>
        <taxon>Hexapoda</taxon>
        <taxon>Insecta</taxon>
        <taxon>Pterygota</taxon>
        <taxon>Neoptera</taxon>
        <taxon>Paraneoptera</taxon>
        <taxon>Hemiptera</taxon>
        <taxon>Auchenorrhyncha</taxon>
        <taxon>Membracoidea</taxon>
        <taxon>Cicadellidae</taxon>
        <taxon>Cicadellinae</taxon>
        <taxon>Proconiini</taxon>
        <taxon>Cuerna</taxon>
    </lineage>
</organism>
<dbReference type="EMBL" id="GECZ01022299">
    <property type="protein sequence ID" value="JAS47470.1"/>
    <property type="molecule type" value="Transcribed_RNA"/>
</dbReference>
<feature type="non-terminal residue" evidence="2">
    <location>
        <position position="1"/>
    </location>
</feature>
<dbReference type="InterPro" id="IPR013783">
    <property type="entry name" value="Ig-like_fold"/>
</dbReference>
<dbReference type="AlphaFoldDB" id="A0A1B6FB28"/>
<reference evidence="2" key="1">
    <citation type="submission" date="2015-11" db="EMBL/GenBank/DDBJ databases">
        <title>De novo transcriptome assembly of four potential Pierce s Disease insect vectors from Arizona vineyards.</title>
        <authorList>
            <person name="Tassone E.E."/>
        </authorList>
    </citation>
    <scope>NUCLEOTIDE SEQUENCE</scope>
</reference>
<dbReference type="Gene3D" id="2.60.40.10">
    <property type="entry name" value="Immunoglobulins"/>
    <property type="match status" value="1"/>
</dbReference>
<name>A0A1B6FB28_9HEMI</name>
<protein>
    <recommendedName>
        <fullName evidence="1">Fibronectin type-III domain-containing protein</fullName>
    </recommendedName>
</protein>
<dbReference type="SUPFAM" id="SSF49265">
    <property type="entry name" value="Fibronectin type III"/>
    <property type="match status" value="1"/>
</dbReference>
<gene>
    <name evidence="2" type="ORF">g.8389</name>
</gene>